<protein>
    <submittedName>
        <fullName evidence="2">Uncharacterized protein</fullName>
    </submittedName>
</protein>
<dbReference type="Proteomes" id="UP001176941">
    <property type="component" value="Chromosome 10"/>
</dbReference>
<keyword evidence="1" id="KW-1133">Transmembrane helix</keyword>
<accession>A0ABN8XZ10</accession>
<sequence length="154" mass="18095">MVVVVQLLSHAHLFETSWTVACQAPLSMGFSRQEYWRSLPFPSPWDIPDPGIEPKSHPLTGRLFTTEPPEKPICNHAFIHICDFFVCRLKVQLFPKCIKTRLNPMEIKLFCMYARVSLARKVIEFLFTILKILTMKVFFVLFYFSFPFFLSRDK</sequence>
<proteinExistence type="predicted"/>
<keyword evidence="1" id="KW-0812">Transmembrane</keyword>
<evidence type="ECO:0000256" key="1">
    <source>
        <dbReference type="SAM" id="Phobius"/>
    </source>
</evidence>
<reference evidence="2" key="1">
    <citation type="submission" date="2023-04" db="EMBL/GenBank/DDBJ databases">
        <authorList>
            <consortium name="ELIXIR-Norway"/>
        </authorList>
    </citation>
    <scope>NUCLEOTIDE SEQUENCE [LARGE SCALE GENOMIC DNA]</scope>
</reference>
<gene>
    <name evidence="2" type="ORF">MRATA1EN1_LOCUS2328</name>
</gene>
<evidence type="ECO:0000313" key="3">
    <source>
        <dbReference type="Proteomes" id="UP001176941"/>
    </source>
</evidence>
<keyword evidence="1" id="KW-0472">Membrane</keyword>
<name>A0ABN8XZ10_RANTA</name>
<evidence type="ECO:0000313" key="2">
    <source>
        <dbReference type="EMBL" id="CAI9153366.1"/>
    </source>
</evidence>
<dbReference type="EMBL" id="OX459946">
    <property type="protein sequence ID" value="CAI9153366.1"/>
    <property type="molecule type" value="Genomic_DNA"/>
</dbReference>
<keyword evidence="3" id="KW-1185">Reference proteome</keyword>
<feature type="transmembrane region" description="Helical" evidence="1">
    <location>
        <begin position="122"/>
        <end position="146"/>
    </location>
</feature>
<organism evidence="2 3">
    <name type="scientific">Rangifer tarandus platyrhynchus</name>
    <name type="common">Svalbard reindeer</name>
    <dbReference type="NCBI Taxonomy" id="3082113"/>
    <lineage>
        <taxon>Eukaryota</taxon>
        <taxon>Metazoa</taxon>
        <taxon>Chordata</taxon>
        <taxon>Craniata</taxon>
        <taxon>Vertebrata</taxon>
        <taxon>Euteleostomi</taxon>
        <taxon>Mammalia</taxon>
        <taxon>Eutheria</taxon>
        <taxon>Laurasiatheria</taxon>
        <taxon>Artiodactyla</taxon>
        <taxon>Ruminantia</taxon>
        <taxon>Pecora</taxon>
        <taxon>Cervidae</taxon>
        <taxon>Odocoileinae</taxon>
        <taxon>Rangifer</taxon>
    </lineage>
</organism>